<organism evidence="1 2">
    <name type="scientific">Ataeniobius toweri</name>
    <dbReference type="NCBI Taxonomy" id="208326"/>
    <lineage>
        <taxon>Eukaryota</taxon>
        <taxon>Metazoa</taxon>
        <taxon>Chordata</taxon>
        <taxon>Craniata</taxon>
        <taxon>Vertebrata</taxon>
        <taxon>Euteleostomi</taxon>
        <taxon>Actinopterygii</taxon>
        <taxon>Neopterygii</taxon>
        <taxon>Teleostei</taxon>
        <taxon>Neoteleostei</taxon>
        <taxon>Acanthomorphata</taxon>
        <taxon>Ovalentaria</taxon>
        <taxon>Atherinomorphae</taxon>
        <taxon>Cyprinodontiformes</taxon>
        <taxon>Goodeidae</taxon>
        <taxon>Ataeniobius</taxon>
    </lineage>
</organism>
<dbReference type="EMBL" id="JAHUTI010060503">
    <property type="protein sequence ID" value="MED6251916.1"/>
    <property type="molecule type" value="Genomic_DNA"/>
</dbReference>
<protein>
    <submittedName>
        <fullName evidence="1">Uncharacterized protein</fullName>
    </submittedName>
</protein>
<reference evidence="1 2" key="1">
    <citation type="submission" date="2021-07" db="EMBL/GenBank/DDBJ databases">
        <authorList>
            <person name="Palmer J.M."/>
        </authorList>
    </citation>
    <scope>NUCLEOTIDE SEQUENCE [LARGE SCALE GENOMIC DNA]</scope>
    <source>
        <strain evidence="1 2">AT_MEX2019</strain>
        <tissue evidence="1">Muscle</tissue>
    </source>
</reference>
<name>A0ABU7BMP2_9TELE</name>
<sequence length="99" mass="11111">MRYSCCVWCVKSDLVCLEGHFDLKSGITNMFDCLGPISYHVRCFTEDKRARNLLNVTCSQSDYKVMETGGCTQHTVGPNLFYVIAICGASQVLKINSQF</sequence>
<evidence type="ECO:0000313" key="1">
    <source>
        <dbReference type="EMBL" id="MED6251916.1"/>
    </source>
</evidence>
<keyword evidence="2" id="KW-1185">Reference proteome</keyword>
<comment type="caution">
    <text evidence="1">The sequence shown here is derived from an EMBL/GenBank/DDBJ whole genome shotgun (WGS) entry which is preliminary data.</text>
</comment>
<dbReference type="Proteomes" id="UP001345963">
    <property type="component" value="Unassembled WGS sequence"/>
</dbReference>
<accession>A0ABU7BMP2</accession>
<gene>
    <name evidence="1" type="ORF">ATANTOWER_004535</name>
</gene>
<proteinExistence type="predicted"/>
<evidence type="ECO:0000313" key="2">
    <source>
        <dbReference type="Proteomes" id="UP001345963"/>
    </source>
</evidence>